<protein>
    <submittedName>
        <fullName evidence="2">Uncharacterized protein</fullName>
    </submittedName>
</protein>
<feature type="region of interest" description="Disordered" evidence="1">
    <location>
        <begin position="130"/>
        <end position="181"/>
    </location>
</feature>
<dbReference type="InParanoid" id="A0A1D3CX56"/>
<dbReference type="Proteomes" id="UP000095192">
    <property type="component" value="Unassembled WGS sequence"/>
</dbReference>
<name>A0A1D3CX56_9EIME</name>
<dbReference type="AlphaFoldDB" id="A0A1D3CX56"/>
<evidence type="ECO:0000313" key="2">
    <source>
        <dbReference type="EMBL" id="OEH75783.1"/>
    </source>
</evidence>
<dbReference type="VEuPathDB" id="ToxoDB:cyc_07933"/>
<reference evidence="2 3" key="1">
    <citation type="journal article" date="2016" name="BMC Genomics">
        <title>Comparative genomics reveals Cyclospora cayetanensis possesses coccidia-like metabolism and invasion components but unique surface antigens.</title>
        <authorList>
            <person name="Liu S."/>
            <person name="Wang L."/>
            <person name="Zheng H."/>
            <person name="Xu Z."/>
            <person name="Roellig D.M."/>
            <person name="Li N."/>
            <person name="Frace M.A."/>
            <person name="Tang K."/>
            <person name="Arrowood M.J."/>
            <person name="Moss D.M."/>
            <person name="Zhang L."/>
            <person name="Feng Y."/>
            <person name="Xiao L."/>
        </authorList>
    </citation>
    <scope>NUCLEOTIDE SEQUENCE [LARGE SCALE GENOMIC DNA]</scope>
    <source>
        <strain evidence="2 3">CHN_HEN01</strain>
    </source>
</reference>
<keyword evidence="3" id="KW-1185">Reference proteome</keyword>
<sequence>MVEALGRLSFDGRILQSPLEQVGRVLDSQEKEGLLQGYSDDEQEAESQNGQQKKNAPVGPKGLPADFFDNPAEFAAAEAEQQLNATSPQISAAAVPAASSSEEEDDDANEEVLSYEIEEPDETLLQPIIHSEGAASAEQSEDAPQADEALAVAAAAPAVAAVSSDKSNESEAGREVETDSAAGSSFVLSSLELATATDEAHWYNPFSTALHR</sequence>
<evidence type="ECO:0000256" key="1">
    <source>
        <dbReference type="SAM" id="MobiDB-lite"/>
    </source>
</evidence>
<accession>A0A1D3CX56</accession>
<feature type="compositionally biased region" description="Low complexity" evidence="1">
    <location>
        <begin position="64"/>
        <end position="100"/>
    </location>
</feature>
<feature type="compositionally biased region" description="Low complexity" evidence="1">
    <location>
        <begin position="146"/>
        <end position="162"/>
    </location>
</feature>
<gene>
    <name evidence="2" type="ORF">cyc_07933</name>
</gene>
<feature type="compositionally biased region" description="Basic and acidic residues" evidence="1">
    <location>
        <begin position="166"/>
        <end position="177"/>
    </location>
</feature>
<evidence type="ECO:0000313" key="3">
    <source>
        <dbReference type="Proteomes" id="UP000095192"/>
    </source>
</evidence>
<dbReference type="VEuPathDB" id="ToxoDB:LOC34623784"/>
<feature type="region of interest" description="Disordered" evidence="1">
    <location>
        <begin position="26"/>
        <end position="113"/>
    </location>
</feature>
<organism evidence="2 3">
    <name type="scientific">Cyclospora cayetanensis</name>
    <dbReference type="NCBI Taxonomy" id="88456"/>
    <lineage>
        <taxon>Eukaryota</taxon>
        <taxon>Sar</taxon>
        <taxon>Alveolata</taxon>
        <taxon>Apicomplexa</taxon>
        <taxon>Conoidasida</taxon>
        <taxon>Coccidia</taxon>
        <taxon>Eucoccidiorida</taxon>
        <taxon>Eimeriorina</taxon>
        <taxon>Eimeriidae</taxon>
        <taxon>Cyclospora</taxon>
    </lineage>
</organism>
<dbReference type="EMBL" id="JROU02001632">
    <property type="protein sequence ID" value="OEH75783.1"/>
    <property type="molecule type" value="Genomic_DNA"/>
</dbReference>
<proteinExistence type="predicted"/>
<comment type="caution">
    <text evidence="2">The sequence shown here is derived from an EMBL/GenBank/DDBJ whole genome shotgun (WGS) entry which is preliminary data.</text>
</comment>
<feature type="compositionally biased region" description="Acidic residues" evidence="1">
    <location>
        <begin position="101"/>
        <end position="110"/>
    </location>
</feature>